<gene>
    <name evidence="9" type="ORF">WMSIL1_LOCUS13912</name>
</gene>
<name>A0A564Z9T8_HYMDI</name>
<evidence type="ECO:0000256" key="3">
    <source>
        <dbReference type="ARBA" id="ARBA00017904"/>
    </source>
</evidence>
<keyword evidence="4 8" id="KW-0812">Transmembrane</keyword>
<sequence>MKEEVVKTTPEWSQFLQKKAEFEKLPIPEDWKGWVAYKFLEYALWAVEDPWSFMTNIFLLVAPLFFVSAICSWKLAKILQKEERGKLRKERRANAIRAAVGAGRHPKVD</sequence>
<evidence type="ECO:0000256" key="7">
    <source>
        <dbReference type="ARBA" id="ARBA00023136"/>
    </source>
</evidence>
<evidence type="ECO:0000256" key="2">
    <source>
        <dbReference type="ARBA" id="ARBA00006758"/>
    </source>
</evidence>
<dbReference type="AlphaFoldDB" id="A0A564Z9T8"/>
<evidence type="ECO:0000256" key="1">
    <source>
        <dbReference type="ARBA" id="ARBA00004167"/>
    </source>
</evidence>
<keyword evidence="10" id="KW-1185">Reference proteome</keyword>
<dbReference type="Pfam" id="PF15086">
    <property type="entry name" value="UPF0542"/>
    <property type="match status" value="1"/>
</dbReference>
<dbReference type="Proteomes" id="UP000321570">
    <property type="component" value="Unassembled WGS sequence"/>
</dbReference>
<comment type="similarity">
    <text evidence="2">Belongs to the SMIM15 family.</text>
</comment>
<evidence type="ECO:0000256" key="6">
    <source>
        <dbReference type="ARBA" id="ARBA00023054"/>
    </source>
</evidence>
<evidence type="ECO:0000256" key="5">
    <source>
        <dbReference type="ARBA" id="ARBA00022989"/>
    </source>
</evidence>
<dbReference type="PANTHER" id="PTHR28644:SF1">
    <property type="entry name" value="SMALL INTEGRAL MEMBRANE PROTEIN 15"/>
    <property type="match status" value="1"/>
</dbReference>
<evidence type="ECO:0000313" key="9">
    <source>
        <dbReference type="EMBL" id="VUZ56220.1"/>
    </source>
</evidence>
<protein>
    <recommendedName>
        <fullName evidence="3">Small integral membrane protein 15</fullName>
    </recommendedName>
</protein>
<evidence type="ECO:0000313" key="10">
    <source>
        <dbReference type="Proteomes" id="UP000321570"/>
    </source>
</evidence>
<accession>A0A564Z9T8</accession>
<dbReference type="InterPro" id="IPR027877">
    <property type="entry name" value="Smim15"/>
</dbReference>
<keyword evidence="5 8" id="KW-1133">Transmembrane helix</keyword>
<evidence type="ECO:0000256" key="4">
    <source>
        <dbReference type="ARBA" id="ARBA00022692"/>
    </source>
</evidence>
<comment type="subcellular location">
    <subcellularLocation>
        <location evidence="1">Membrane</location>
        <topology evidence="1">Single-pass membrane protein</topology>
    </subcellularLocation>
</comment>
<proteinExistence type="inferred from homology"/>
<dbReference type="GO" id="GO:0016020">
    <property type="term" value="C:membrane"/>
    <property type="evidence" value="ECO:0007669"/>
    <property type="project" value="UniProtKB-SubCell"/>
</dbReference>
<keyword evidence="7 8" id="KW-0472">Membrane</keyword>
<feature type="transmembrane region" description="Helical" evidence="8">
    <location>
        <begin position="57"/>
        <end position="76"/>
    </location>
</feature>
<dbReference type="EMBL" id="CABIJS010000700">
    <property type="protein sequence ID" value="VUZ56220.1"/>
    <property type="molecule type" value="Genomic_DNA"/>
</dbReference>
<evidence type="ECO:0000256" key="8">
    <source>
        <dbReference type="SAM" id="Phobius"/>
    </source>
</evidence>
<keyword evidence="6" id="KW-0175">Coiled coil</keyword>
<reference evidence="9 10" key="1">
    <citation type="submission" date="2019-07" db="EMBL/GenBank/DDBJ databases">
        <authorList>
            <person name="Jastrzebski P J."/>
            <person name="Paukszto L."/>
            <person name="Jastrzebski P J."/>
        </authorList>
    </citation>
    <scope>NUCLEOTIDE SEQUENCE [LARGE SCALE GENOMIC DNA]</scope>
    <source>
        <strain evidence="9 10">WMS-il1</strain>
    </source>
</reference>
<dbReference type="PANTHER" id="PTHR28644">
    <property type="entry name" value="SMALL INTEGRAL MEMBRANE PROTEIN 15"/>
    <property type="match status" value="1"/>
</dbReference>
<organism evidence="9 10">
    <name type="scientific">Hymenolepis diminuta</name>
    <name type="common">Rat tapeworm</name>
    <dbReference type="NCBI Taxonomy" id="6216"/>
    <lineage>
        <taxon>Eukaryota</taxon>
        <taxon>Metazoa</taxon>
        <taxon>Spiralia</taxon>
        <taxon>Lophotrochozoa</taxon>
        <taxon>Platyhelminthes</taxon>
        <taxon>Cestoda</taxon>
        <taxon>Eucestoda</taxon>
        <taxon>Cyclophyllidea</taxon>
        <taxon>Hymenolepididae</taxon>
        <taxon>Hymenolepis</taxon>
    </lineage>
</organism>